<dbReference type="PANTHER" id="PTHR32196:SF63">
    <property type="entry name" value="INNER MEMBRANE ABC TRANSPORTER PERMEASE PROTEIN YJFF"/>
    <property type="match status" value="1"/>
</dbReference>
<accession>A0A1M6MT87</accession>
<dbReference type="Proteomes" id="UP000184452">
    <property type="component" value="Unassembled WGS sequence"/>
</dbReference>
<sequence>MWRDLFQRHGALIVLAAVVVAAGAGLDGFLTAGNLDNVAVGASFLAVIALGMTFVIVTGGIDLSVGTVFALAGVLAAWASQYGSAAALLVPLVVCGAIGALNGALIARAGLAPFIVTLASMLGSLGLMLAVSREGTVTHLVPDGLALTPLVHGRLLGLVGHPVLLVVVLFAAGGVVLGRTRWGQYVYAVGGNEQSAALMGVPVGGVKAAVYTLSGLCAGLAGTLNAVWLGSGVTIFGIGTELEAIAAVVIGGTLLTGGYGFVAGTLAGVLLLKVVQNVINAVGGLSSAYQEVVSGLFLVVVVLAQKWLSRPGAAAPTAPHGPSGPARTGAP</sequence>
<feature type="transmembrane region" description="Helical" evidence="7">
    <location>
        <begin position="208"/>
        <end position="238"/>
    </location>
</feature>
<dbReference type="CDD" id="cd06579">
    <property type="entry name" value="TM_PBP1_transp_AraH_like"/>
    <property type="match status" value="1"/>
</dbReference>
<feature type="region of interest" description="Disordered" evidence="6">
    <location>
        <begin position="312"/>
        <end position="331"/>
    </location>
</feature>
<evidence type="ECO:0000256" key="6">
    <source>
        <dbReference type="SAM" id="MobiDB-lite"/>
    </source>
</evidence>
<dbReference type="OrthoDB" id="9808136at2"/>
<keyword evidence="5 7" id="KW-0472">Membrane</keyword>
<dbReference type="InterPro" id="IPR001851">
    <property type="entry name" value="ABC_transp_permease"/>
</dbReference>
<keyword evidence="2" id="KW-1003">Cell membrane</keyword>
<name>A0A1M6MT87_9ACTN</name>
<gene>
    <name evidence="8" type="ORF">SAMN05421803_110204</name>
</gene>
<keyword evidence="4 7" id="KW-1133">Transmembrane helix</keyword>
<keyword evidence="9" id="KW-1185">Reference proteome</keyword>
<dbReference type="GO" id="GO:0022857">
    <property type="term" value="F:transmembrane transporter activity"/>
    <property type="evidence" value="ECO:0007669"/>
    <property type="project" value="InterPro"/>
</dbReference>
<evidence type="ECO:0000256" key="1">
    <source>
        <dbReference type="ARBA" id="ARBA00004651"/>
    </source>
</evidence>
<feature type="transmembrane region" description="Helical" evidence="7">
    <location>
        <begin position="151"/>
        <end position="177"/>
    </location>
</feature>
<evidence type="ECO:0000256" key="2">
    <source>
        <dbReference type="ARBA" id="ARBA00022475"/>
    </source>
</evidence>
<feature type="transmembrane region" description="Helical" evidence="7">
    <location>
        <begin position="111"/>
        <end position="131"/>
    </location>
</feature>
<comment type="subcellular location">
    <subcellularLocation>
        <location evidence="1">Cell membrane</location>
        <topology evidence="1">Multi-pass membrane protein</topology>
    </subcellularLocation>
</comment>
<feature type="transmembrane region" description="Helical" evidence="7">
    <location>
        <begin position="38"/>
        <end position="56"/>
    </location>
</feature>
<evidence type="ECO:0000256" key="5">
    <source>
        <dbReference type="ARBA" id="ARBA00023136"/>
    </source>
</evidence>
<feature type="transmembrane region" description="Helical" evidence="7">
    <location>
        <begin position="12"/>
        <end position="32"/>
    </location>
</feature>
<evidence type="ECO:0000256" key="3">
    <source>
        <dbReference type="ARBA" id="ARBA00022692"/>
    </source>
</evidence>
<dbReference type="AlphaFoldDB" id="A0A1M6MT87"/>
<feature type="transmembrane region" description="Helical" evidence="7">
    <location>
        <begin position="85"/>
        <end position="104"/>
    </location>
</feature>
<dbReference type="PANTHER" id="PTHR32196">
    <property type="entry name" value="ABC TRANSPORTER PERMEASE PROTEIN YPHD-RELATED-RELATED"/>
    <property type="match status" value="1"/>
</dbReference>
<keyword evidence="3 7" id="KW-0812">Transmembrane</keyword>
<evidence type="ECO:0000313" key="8">
    <source>
        <dbReference type="EMBL" id="SHJ86589.1"/>
    </source>
</evidence>
<feature type="transmembrane region" description="Helical" evidence="7">
    <location>
        <begin position="244"/>
        <end position="272"/>
    </location>
</feature>
<dbReference type="EMBL" id="FQZK01000010">
    <property type="protein sequence ID" value="SHJ86589.1"/>
    <property type="molecule type" value="Genomic_DNA"/>
</dbReference>
<dbReference type="Pfam" id="PF02653">
    <property type="entry name" value="BPD_transp_2"/>
    <property type="match status" value="1"/>
</dbReference>
<reference evidence="8 9" key="1">
    <citation type="submission" date="2016-11" db="EMBL/GenBank/DDBJ databases">
        <authorList>
            <person name="Jaros S."/>
            <person name="Januszkiewicz K."/>
            <person name="Wedrychowicz H."/>
        </authorList>
    </citation>
    <scope>NUCLEOTIDE SEQUENCE [LARGE SCALE GENOMIC DNA]</scope>
    <source>
        <strain evidence="8 9">CGMCC 4.5723</strain>
    </source>
</reference>
<dbReference type="RefSeq" id="WP_084737434.1">
    <property type="nucleotide sequence ID" value="NZ_FQZK01000010.1"/>
</dbReference>
<proteinExistence type="predicted"/>
<dbReference type="STRING" id="758803.SAMN05421803_110204"/>
<evidence type="ECO:0000256" key="4">
    <source>
        <dbReference type="ARBA" id="ARBA00022989"/>
    </source>
</evidence>
<evidence type="ECO:0000256" key="7">
    <source>
        <dbReference type="SAM" id="Phobius"/>
    </source>
</evidence>
<evidence type="ECO:0000313" key="9">
    <source>
        <dbReference type="Proteomes" id="UP000184452"/>
    </source>
</evidence>
<protein>
    <submittedName>
        <fullName evidence="8">Ribose transport system permease protein</fullName>
    </submittedName>
</protein>
<dbReference type="GO" id="GO:0005886">
    <property type="term" value="C:plasma membrane"/>
    <property type="evidence" value="ECO:0007669"/>
    <property type="project" value="UniProtKB-SubCell"/>
</dbReference>
<organism evidence="8 9">
    <name type="scientific">Nocardiopsis flavescens</name>
    <dbReference type="NCBI Taxonomy" id="758803"/>
    <lineage>
        <taxon>Bacteria</taxon>
        <taxon>Bacillati</taxon>
        <taxon>Actinomycetota</taxon>
        <taxon>Actinomycetes</taxon>
        <taxon>Streptosporangiales</taxon>
        <taxon>Nocardiopsidaceae</taxon>
        <taxon>Nocardiopsis</taxon>
    </lineage>
</organism>